<dbReference type="InterPro" id="IPR027417">
    <property type="entry name" value="P-loop_NTPase"/>
</dbReference>
<dbReference type="EMBL" id="PKPP01006602">
    <property type="protein sequence ID" value="PWA55987.1"/>
    <property type="molecule type" value="Genomic_DNA"/>
</dbReference>
<dbReference type="SUPFAM" id="SSF52540">
    <property type="entry name" value="P-loop containing nucleoside triphosphate hydrolases"/>
    <property type="match status" value="1"/>
</dbReference>
<keyword evidence="4" id="KW-0378">Hydrolase</keyword>
<evidence type="ECO:0000313" key="11">
    <source>
        <dbReference type="Proteomes" id="UP000245207"/>
    </source>
</evidence>
<dbReference type="GO" id="GO:0071013">
    <property type="term" value="C:catalytic step 2 spliceosome"/>
    <property type="evidence" value="ECO:0007669"/>
    <property type="project" value="TreeGrafter"/>
</dbReference>
<keyword evidence="5 10" id="KW-0347">Helicase</keyword>
<evidence type="ECO:0000259" key="9">
    <source>
        <dbReference type="SMART" id="SM00847"/>
    </source>
</evidence>
<dbReference type="FunFam" id="1.20.120.1080:FF:000001">
    <property type="entry name" value="Pre-mRNA-splicing factor ATP-dependent RNA helicase"/>
    <property type="match status" value="1"/>
</dbReference>
<dbReference type="OrthoDB" id="10253254at2759"/>
<evidence type="ECO:0000256" key="1">
    <source>
        <dbReference type="ARBA" id="ARBA00012552"/>
    </source>
</evidence>
<evidence type="ECO:0000256" key="5">
    <source>
        <dbReference type="ARBA" id="ARBA00022806"/>
    </source>
</evidence>
<dbReference type="InterPro" id="IPR048333">
    <property type="entry name" value="HA2_WH"/>
</dbReference>
<accession>A0A2U1M411</accession>
<dbReference type="GO" id="GO:0003724">
    <property type="term" value="F:RNA helicase activity"/>
    <property type="evidence" value="ECO:0007669"/>
    <property type="project" value="UniProtKB-EC"/>
</dbReference>
<proteinExistence type="predicted"/>
<keyword evidence="2" id="KW-0507">mRNA processing</keyword>
<dbReference type="Gene3D" id="1.20.120.1080">
    <property type="match status" value="1"/>
</dbReference>
<protein>
    <recommendedName>
        <fullName evidence="1">RNA helicase</fullName>
        <ecNumber evidence="1">3.6.4.13</ecNumber>
    </recommendedName>
</protein>
<dbReference type="Pfam" id="PF04408">
    <property type="entry name" value="WHD_HA2"/>
    <property type="match status" value="1"/>
</dbReference>
<dbReference type="GO" id="GO:0005524">
    <property type="term" value="F:ATP binding"/>
    <property type="evidence" value="ECO:0007669"/>
    <property type="project" value="UniProtKB-KW"/>
</dbReference>
<keyword evidence="7" id="KW-0508">mRNA splicing</keyword>
<evidence type="ECO:0000256" key="6">
    <source>
        <dbReference type="ARBA" id="ARBA00022840"/>
    </source>
</evidence>
<dbReference type="GO" id="GO:0016787">
    <property type="term" value="F:hydrolase activity"/>
    <property type="evidence" value="ECO:0007669"/>
    <property type="project" value="UniProtKB-KW"/>
</dbReference>
<organism evidence="10 11">
    <name type="scientific">Artemisia annua</name>
    <name type="common">Sweet wormwood</name>
    <dbReference type="NCBI Taxonomy" id="35608"/>
    <lineage>
        <taxon>Eukaryota</taxon>
        <taxon>Viridiplantae</taxon>
        <taxon>Streptophyta</taxon>
        <taxon>Embryophyta</taxon>
        <taxon>Tracheophyta</taxon>
        <taxon>Spermatophyta</taxon>
        <taxon>Magnoliopsida</taxon>
        <taxon>eudicotyledons</taxon>
        <taxon>Gunneridae</taxon>
        <taxon>Pentapetalae</taxon>
        <taxon>asterids</taxon>
        <taxon>campanulids</taxon>
        <taxon>Asterales</taxon>
        <taxon>Asteraceae</taxon>
        <taxon>Asteroideae</taxon>
        <taxon>Anthemideae</taxon>
        <taxon>Artemisiinae</taxon>
        <taxon>Artemisia</taxon>
    </lineage>
</organism>
<dbReference type="PANTHER" id="PTHR18934:SF85">
    <property type="entry name" value="ATP-DEPENDENT RNA HELICASE DHX8"/>
    <property type="match status" value="1"/>
</dbReference>
<dbReference type="EC" id="3.6.4.13" evidence="1"/>
<keyword evidence="11" id="KW-1185">Reference proteome</keyword>
<sequence>MATRINEDEDMMSHPPNKERVGLDGLDQGNATDFTQSSHIITTYEISPTSTPEIHRINLGVTTLTLKTMGITDIFAFDFMNPPSPQALLSAMQQLYSLGPLDEEGDLLTKLGRIMAEFPLEPSLLKMLLASVDLGCSDEILTIIAMLQTGNIFYRPSERQSKANEKKAKFIDPEGDQLTLLAVYKAWKANNFSLQWCYENFVQVRSLRSFAQVLVLIPEMTFVGVIPETTVWDTLVYPSIRILFLSVNKN</sequence>
<reference evidence="10 11" key="1">
    <citation type="journal article" date="2018" name="Mol. Plant">
        <title>The genome of Artemisia annua provides insight into the evolution of Asteraceae family and artemisinin biosynthesis.</title>
        <authorList>
            <person name="Shen Q."/>
            <person name="Zhang L."/>
            <person name="Liao Z."/>
            <person name="Wang S."/>
            <person name="Yan T."/>
            <person name="Shi P."/>
            <person name="Liu M."/>
            <person name="Fu X."/>
            <person name="Pan Q."/>
            <person name="Wang Y."/>
            <person name="Lv Z."/>
            <person name="Lu X."/>
            <person name="Zhang F."/>
            <person name="Jiang W."/>
            <person name="Ma Y."/>
            <person name="Chen M."/>
            <person name="Hao X."/>
            <person name="Li L."/>
            <person name="Tang Y."/>
            <person name="Lv G."/>
            <person name="Zhou Y."/>
            <person name="Sun X."/>
            <person name="Brodelius P.E."/>
            <person name="Rose J.K.C."/>
            <person name="Tang K."/>
        </authorList>
    </citation>
    <scope>NUCLEOTIDE SEQUENCE [LARGE SCALE GENOMIC DNA]</scope>
    <source>
        <strain evidence="11">cv. Huhao1</strain>
        <tissue evidence="10">Leaf</tissue>
    </source>
</reference>
<dbReference type="GO" id="GO:0000390">
    <property type="term" value="P:spliceosomal complex disassembly"/>
    <property type="evidence" value="ECO:0007669"/>
    <property type="project" value="TreeGrafter"/>
</dbReference>
<feature type="domain" description="Helicase-associated" evidence="9">
    <location>
        <begin position="90"/>
        <end position="181"/>
    </location>
</feature>
<dbReference type="AlphaFoldDB" id="A0A2U1M411"/>
<evidence type="ECO:0000256" key="3">
    <source>
        <dbReference type="ARBA" id="ARBA00022741"/>
    </source>
</evidence>
<gene>
    <name evidence="10" type="ORF">CTI12_AA423140</name>
</gene>
<keyword evidence="6" id="KW-0067">ATP-binding</keyword>
<dbReference type="Proteomes" id="UP000245207">
    <property type="component" value="Unassembled WGS sequence"/>
</dbReference>
<evidence type="ECO:0000313" key="10">
    <source>
        <dbReference type="EMBL" id="PWA55987.1"/>
    </source>
</evidence>
<dbReference type="GO" id="GO:0003723">
    <property type="term" value="F:RNA binding"/>
    <property type="evidence" value="ECO:0007669"/>
    <property type="project" value="TreeGrafter"/>
</dbReference>
<dbReference type="Pfam" id="PF21010">
    <property type="entry name" value="HA2_C"/>
    <property type="match status" value="1"/>
</dbReference>
<comment type="caution">
    <text evidence="10">The sequence shown here is derived from an EMBL/GenBank/DDBJ whole genome shotgun (WGS) entry which is preliminary data.</text>
</comment>
<dbReference type="PANTHER" id="PTHR18934">
    <property type="entry name" value="ATP-DEPENDENT RNA HELICASE"/>
    <property type="match status" value="1"/>
</dbReference>
<evidence type="ECO:0000256" key="7">
    <source>
        <dbReference type="ARBA" id="ARBA00023187"/>
    </source>
</evidence>
<keyword evidence="3" id="KW-0547">Nucleotide-binding</keyword>
<name>A0A2U1M411_ARTAN</name>
<comment type="catalytic activity">
    <reaction evidence="8">
        <text>ATP + H2O = ADP + phosphate + H(+)</text>
        <dbReference type="Rhea" id="RHEA:13065"/>
        <dbReference type="ChEBI" id="CHEBI:15377"/>
        <dbReference type="ChEBI" id="CHEBI:15378"/>
        <dbReference type="ChEBI" id="CHEBI:30616"/>
        <dbReference type="ChEBI" id="CHEBI:43474"/>
        <dbReference type="ChEBI" id="CHEBI:456216"/>
        <dbReference type="EC" id="3.6.4.13"/>
    </reaction>
</comment>
<dbReference type="InterPro" id="IPR007502">
    <property type="entry name" value="Helicase-assoc_dom"/>
</dbReference>
<evidence type="ECO:0000256" key="8">
    <source>
        <dbReference type="ARBA" id="ARBA00047984"/>
    </source>
</evidence>
<evidence type="ECO:0000256" key="4">
    <source>
        <dbReference type="ARBA" id="ARBA00022801"/>
    </source>
</evidence>
<dbReference type="SMART" id="SM00847">
    <property type="entry name" value="HA2"/>
    <property type="match status" value="1"/>
</dbReference>
<dbReference type="STRING" id="35608.A0A2U1M411"/>
<evidence type="ECO:0000256" key="2">
    <source>
        <dbReference type="ARBA" id="ARBA00022664"/>
    </source>
</evidence>